<dbReference type="InterPro" id="IPR001789">
    <property type="entry name" value="Sig_transdc_resp-reg_receiver"/>
</dbReference>
<dbReference type="Gene3D" id="3.30.70.270">
    <property type="match status" value="1"/>
</dbReference>
<feature type="domain" description="GGDEF" evidence="3">
    <location>
        <begin position="196"/>
        <end position="331"/>
    </location>
</feature>
<dbReference type="InterPro" id="IPR000160">
    <property type="entry name" value="GGDEF_dom"/>
</dbReference>
<evidence type="ECO:0000259" key="3">
    <source>
        <dbReference type="PROSITE" id="PS50887"/>
    </source>
</evidence>
<dbReference type="AlphaFoldDB" id="A0A926ZFS0"/>
<comment type="caution">
    <text evidence="4">The sequence shown here is derived from an EMBL/GenBank/DDBJ whole genome shotgun (WGS) entry which is preliminary data.</text>
</comment>
<reference evidence="4" key="1">
    <citation type="journal article" date="2015" name="ISME J.">
        <title>Draft Genome Sequence of Streptomyces incarnatus NRRL8089, which Produces the Nucleoside Antibiotic Sinefungin.</title>
        <authorList>
            <person name="Oshima K."/>
            <person name="Hattori M."/>
            <person name="Shimizu H."/>
            <person name="Fukuda K."/>
            <person name="Nemoto M."/>
            <person name="Inagaki K."/>
            <person name="Tamura T."/>
        </authorList>
    </citation>
    <scope>NUCLEOTIDE SEQUENCE</scope>
    <source>
        <strain evidence="4">FACHB-1375</strain>
    </source>
</reference>
<dbReference type="Proteomes" id="UP000641646">
    <property type="component" value="Unassembled WGS sequence"/>
</dbReference>
<dbReference type="PROSITE" id="PS50887">
    <property type="entry name" value="GGDEF"/>
    <property type="match status" value="1"/>
</dbReference>
<proteinExistence type="predicted"/>
<evidence type="ECO:0000256" key="1">
    <source>
        <dbReference type="PROSITE-ProRule" id="PRU00169"/>
    </source>
</evidence>
<dbReference type="FunFam" id="3.30.70.270:FF:000001">
    <property type="entry name" value="Diguanylate cyclase domain protein"/>
    <property type="match status" value="1"/>
</dbReference>
<comment type="caution">
    <text evidence="1">Lacks conserved residue(s) required for the propagation of feature annotation.</text>
</comment>
<dbReference type="InterPro" id="IPR011006">
    <property type="entry name" value="CheY-like_superfamily"/>
</dbReference>
<dbReference type="RefSeq" id="WP_190463728.1">
    <property type="nucleotide sequence ID" value="NZ_JACJPW010000014.1"/>
</dbReference>
<evidence type="ECO:0000313" key="4">
    <source>
        <dbReference type="EMBL" id="MBD2180969.1"/>
    </source>
</evidence>
<dbReference type="SMART" id="SM00267">
    <property type="entry name" value="GGDEF"/>
    <property type="match status" value="1"/>
</dbReference>
<accession>A0A926ZFS0</accession>
<dbReference type="PANTHER" id="PTHR45138:SF9">
    <property type="entry name" value="DIGUANYLATE CYCLASE DGCM-RELATED"/>
    <property type="match status" value="1"/>
</dbReference>
<evidence type="ECO:0000259" key="2">
    <source>
        <dbReference type="PROSITE" id="PS50110"/>
    </source>
</evidence>
<name>A0A926ZFS0_9CYAN</name>
<dbReference type="EMBL" id="JACJPW010000014">
    <property type="protein sequence ID" value="MBD2180969.1"/>
    <property type="molecule type" value="Genomic_DNA"/>
</dbReference>
<dbReference type="InterPro" id="IPR050469">
    <property type="entry name" value="Diguanylate_Cyclase"/>
</dbReference>
<keyword evidence="5" id="KW-1185">Reference proteome</keyword>
<reference evidence="4" key="2">
    <citation type="submission" date="2020-08" db="EMBL/GenBank/DDBJ databases">
        <authorList>
            <person name="Chen M."/>
            <person name="Teng W."/>
            <person name="Zhao L."/>
            <person name="Hu C."/>
            <person name="Zhou Y."/>
            <person name="Han B."/>
            <person name="Song L."/>
            <person name="Shu W."/>
        </authorList>
    </citation>
    <scope>NUCLEOTIDE SEQUENCE</scope>
    <source>
        <strain evidence="4">FACHB-1375</strain>
    </source>
</reference>
<dbReference type="Gene3D" id="3.40.50.2300">
    <property type="match status" value="1"/>
</dbReference>
<dbReference type="GO" id="GO:0000160">
    <property type="term" value="P:phosphorelay signal transduction system"/>
    <property type="evidence" value="ECO:0007669"/>
    <property type="project" value="InterPro"/>
</dbReference>
<feature type="domain" description="Response regulatory" evidence="2">
    <location>
        <begin position="4"/>
        <end position="131"/>
    </location>
</feature>
<protein>
    <submittedName>
        <fullName evidence="4">Diguanylate cyclase</fullName>
    </submittedName>
</protein>
<dbReference type="PROSITE" id="PS50110">
    <property type="entry name" value="RESPONSE_REGULATORY"/>
    <property type="match status" value="1"/>
</dbReference>
<dbReference type="NCBIfam" id="TIGR00254">
    <property type="entry name" value="GGDEF"/>
    <property type="match status" value="1"/>
</dbReference>
<dbReference type="Pfam" id="PF00990">
    <property type="entry name" value="GGDEF"/>
    <property type="match status" value="1"/>
</dbReference>
<dbReference type="CDD" id="cd01949">
    <property type="entry name" value="GGDEF"/>
    <property type="match status" value="1"/>
</dbReference>
<dbReference type="PANTHER" id="PTHR45138">
    <property type="entry name" value="REGULATORY COMPONENTS OF SENSORY TRANSDUCTION SYSTEM"/>
    <property type="match status" value="1"/>
</dbReference>
<dbReference type="GO" id="GO:0052621">
    <property type="term" value="F:diguanylate cyclase activity"/>
    <property type="evidence" value="ECO:0007669"/>
    <property type="project" value="TreeGrafter"/>
</dbReference>
<dbReference type="GO" id="GO:1902201">
    <property type="term" value="P:negative regulation of bacterial-type flagellum-dependent cell motility"/>
    <property type="evidence" value="ECO:0007669"/>
    <property type="project" value="TreeGrafter"/>
</dbReference>
<dbReference type="InterPro" id="IPR029787">
    <property type="entry name" value="Nucleotide_cyclase"/>
</dbReference>
<sequence>MDASILVVGSDEFKTTLLERLRYLAACTVEFASSPMEALPTIQAQQPDVVILQASQVGSLELCRQIKQQTSLAWIYCILIAEQPQNAIEEILPGWNWELGLRAAALEGGADAYLWLLTNRGNGDISWEAGLTMQNHLLQAQVQAGIRRVQIDRNLMRTNDVLSAIALADPLTELSNRRALDWELPRQIQNARAREVPLSLLMLDVDYFKSINDSYGHLVGDRVLQLLSARLRHNLRFQDTPFRYGGEEFVILLSNTNAKEAEMVALRLNSSIGNQRFGIDKNLALSVTVSIGIASLQPDDDPNGVSLLNRADRSLLRAKTNGRNQVICDGDRPINETSFEENCEY</sequence>
<dbReference type="GO" id="GO:0005886">
    <property type="term" value="C:plasma membrane"/>
    <property type="evidence" value="ECO:0007669"/>
    <property type="project" value="TreeGrafter"/>
</dbReference>
<dbReference type="SUPFAM" id="SSF52172">
    <property type="entry name" value="CheY-like"/>
    <property type="match status" value="1"/>
</dbReference>
<evidence type="ECO:0000313" key="5">
    <source>
        <dbReference type="Proteomes" id="UP000641646"/>
    </source>
</evidence>
<dbReference type="GO" id="GO:0043709">
    <property type="term" value="P:cell adhesion involved in single-species biofilm formation"/>
    <property type="evidence" value="ECO:0007669"/>
    <property type="project" value="TreeGrafter"/>
</dbReference>
<organism evidence="4 5">
    <name type="scientific">Aerosakkonema funiforme FACHB-1375</name>
    <dbReference type="NCBI Taxonomy" id="2949571"/>
    <lineage>
        <taxon>Bacteria</taxon>
        <taxon>Bacillati</taxon>
        <taxon>Cyanobacteriota</taxon>
        <taxon>Cyanophyceae</taxon>
        <taxon>Oscillatoriophycideae</taxon>
        <taxon>Aerosakkonematales</taxon>
        <taxon>Aerosakkonemataceae</taxon>
        <taxon>Aerosakkonema</taxon>
    </lineage>
</organism>
<dbReference type="SUPFAM" id="SSF55073">
    <property type="entry name" value="Nucleotide cyclase"/>
    <property type="match status" value="1"/>
</dbReference>
<dbReference type="InterPro" id="IPR043128">
    <property type="entry name" value="Rev_trsase/Diguanyl_cyclase"/>
</dbReference>
<gene>
    <name evidence="4" type="ORF">H6G03_07620</name>
</gene>